<dbReference type="Proteomes" id="UP000199017">
    <property type="component" value="Unassembled WGS sequence"/>
</dbReference>
<dbReference type="OrthoDB" id="9805976at2"/>
<keyword evidence="2" id="KW-1185">Reference proteome</keyword>
<dbReference type="EMBL" id="FNDU01000006">
    <property type="protein sequence ID" value="SDI31848.1"/>
    <property type="molecule type" value="Genomic_DNA"/>
</dbReference>
<evidence type="ECO:0000313" key="1">
    <source>
        <dbReference type="EMBL" id="SDI31848.1"/>
    </source>
</evidence>
<evidence type="ECO:0008006" key="3">
    <source>
        <dbReference type="Google" id="ProtNLM"/>
    </source>
</evidence>
<organism evidence="1 2">
    <name type="scientific">Alteribacillus bidgolensis</name>
    <dbReference type="NCBI Taxonomy" id="930129"/>
    <lineage>
        <taxon>Bacteria</taxon>
        <taxon>Bacillati</taxon>
        <taxon>Bacillota</taxon>
        <taxon>Bacilli</taxon>
        <taxon>Bacillales</taxon>
        <taxon>Bacillaceae</taxon>
        <taxon>Alteribacillus</taxon>
    </lineage>
</organism>
<accession>A0A1G8JKV1</accession>
<reference evidence="1 2" key="1">
    <citation type="submission" date="2016-10" db="EMBL/GenBank/DDBJ databases">
        <authorList>
            <person name="de Groot N.N."/>
        </authorList>
    </citation>
    <scope>NUCLEOTIDE SEQUENCE [LARGE SCALE GENOMIC DNA]</scope>
    <source>
        <strain evidence="2">P4B,CCM 7963,CECT 7998,DSM 25260,IBRC-M 10614,KCTC 13821</strain>
    </source>
</reference>
<dbReference type="AlphaFoldDB" id="A0A1G8JKV1"/>
<dbReference type="SUPFAM" id="SSF52218">
    <property type="entry name" value="Flavoproteins"/>
    <property type="match status" value="1"/>
</dbReference>
<dbReference type="STRING" id="930129.SAMN05216352_106238"/>
<gene>
    <name evidence="1" type="ORF">SAMN05216352_106238</name>
</gene>
<evidence type="ECO:0000313" key="2">
    <source>
        <dbReference type="Proteomes" id="UP000199017"/>
    </source>
</evidence>
<sequence>MNNIMVIYGSSRRNGNTDFLADQMTEGVEVTKVYLQDWNIEPIVDQRHESQGFNDVNDDYEPLLNDFLDHGSIQNILRFCHPCWLPIR</sequence>
<proteinExistence type="predicted"/>
<dbReference type="RefSeq" id="WP_091585244.1">
    <property type="nucleotide sequence ID" value="NZ_FNDU01000006.1"/>
</dbReference>
<dbReference type="InterPro" id="IPR029039">
    <property type="entry name" value="Flavoprotein-like_sf"/>
</dbReference>
<protein>
    <recommendedName>
        <fullName evidence="3">NADPH-dependent FMN reductase</fullName>
    </recommendedName>
</protein>
<dbReference type="Gene3D" id="3.40.50.360">
    <property type="match status" value="1"/>
</dbReference>
<name>A0A1G8JKV1_9BACI</name>